<dbReference type="OrthoDB" id="5196645at2"/>
<dbReference type="AlphaFoldDB" id="A0A0F6TCQ0"/>
<sequence>MKKIIVIFSSLVALVAIIALVYTNTELGYGRLTQPKTTQPNNSLEILELLENLPSFEYSPLIPTYERAQFGQRWSDDVTVEYGHNGCDTRNDILKRDLREVTYKPETRDCVVQSGILDDVYTGETIYFQRGNDTSALVPIDHIVALAQAWYFGAYAWDEDKRRNFANDPLNLQATTESANKAKSAHTVEQWLPITEYQCTFAQRVVTVKSSYTLAVTELEREILREVLQNCSV</sequence>
<evidence type="ECO:0000313" key="2">
    <source>
        <dbReference type="EMBL" id="AKE41029.1"/>
    </source>
</evidence>
<name>A0A0F6TCQ0_9CORY</name>
<dbReference type="HOGENOM" id="CLU_043034_1_0_11"/>
<gene>
    <name evidence="2" type="ORF">UL82_04120</name>
</gene>
<organism evidence="2 3">
    <name type="scientific">Corynebacterium kutscheri</name>
    <dbReference type="NCBI Taxonomy" id="35755"/>
    <lineage>
        <taxon>Bacteria</taxon>
        <taxon>Bacillati</taxon>
        <taxon>Actinomycetota</taxon>
        <taxon>Actinomycetes</taxon>
        <taxon>Mycobacteriales</taxon>
        <taxon>Corynebacteriaceae</taxon>
        <taxon>Corynebacterium</taxon>
    </lineage>
</organism>
<keyword evidence="3" id="KW-1185">Reference proteome</keyword>
<feature type="domain" description="GmrSD restriction endonucleases C-terminal" evidence="1">
    <location>
        <begin position="88"/>
        <end position="226"/>
    </location>
</feature>
<dbReference type="EMBL" id="CP011312">
    <property type="protein sequence ID" value="AKE41029.1"/>
    <property type="molecule type" value="Genomic_DNA"/>
</dbReference>
<dbReference type="InterPro" id="IPR011089">
    <property type="entry name" value="GmrSD_C"/>
</dbReference>
<proteinExistence type="predicted"/>
<protein>
    <recommendedName>
        <fullName evidence="1">GmrSD restriction endonucleases C-terminal domain-containing protein</fullName>
    </recommendedName>
</protein>
<dbReference type="PANTHER" id="PTHR24094:SF15">
    <property type="entry name" value="AMP-DEPENDENT SYNTHETASE_LIGASE DOMAIN-CONTAINING PROTEIN-RELATED"/>
    <property type="match status" value="1"/>
</dbReference>
<dbReference type="KEGG" id="cku:UL82_04120"/>
<evidence type="ECO:0000313" key="3">
    <source>
        <dbReference type="Proteomes" id="UP000033457"/>
    </source>
</evidence>
<dbReference type="Pfam" id="PF07510">
    <property type="entry name" value="GmrSD_C"/>
    <property type="match status" value="1"/>
</dbReference>
<accession>A0A0F6TCQ0</accession>
<dbReference type="Proteomes" id="UP000033457">
    <property type="component" value="Chromosome"/>
</dbReference>
<dbReference type="RefSeq" id="WP_052735863.1">
    <property type="nucleotide sequence ID" value="NZ_CP011312.1"/>
</dbReference>
<evidence type="ECO:0000259" key="1">
    <source>
        <dbReference type="Pfam" id="PF07510"/>
    </source>
</evidence>
<dbReference type="PANTHER" id="PTHR24094">
    <property type="entry name" value="SECRETED PROTEIN"/>
    <property type="match status" value="1"/>
</dbReference>
<dbReference type="STRING" id="35755.UL82_04120"/>
<reference evidence="2 3" key="1">
    <citation type="journal article" date="2015" name="Genome Announc.">
        <title>Complete Genome Sequence of Corynebacterium kutscheri DSM 20755, a Corynebacterial Type Strain with Remarkably Low G+C Content of Chromosomal DNA.</title>
        <authorList>
            <person name="Ruckert C."/>
            <person name="Albersmeier A."/>
            <person name="Winkler A."/>
            <person name="Tauch A."/>
        </authorList>
    </citation>
    <scope>NUCLEOTIDE SEQUENCE [LARGE SCALE GENOMIC DNA]</scope>
    <source>
        <strain evidence="2 3">DSM 20755</strain>
    </source>
</reference>